<dbReference type="EMBL" id="BLLK01000029">
    <property type="protein sequence ID" value="GFH48920.1"/>
    <property type="molecule type" value="Genomic_DNA"/>
</dbReference>
<feature type="compositionally biased region" description="Acidic residues" evidence="1">
    <location>
        <begin position="1"/>
        <end position="11"/>
    </location>
</feature>
<sequence length="404" mass="46159">MDTDSDEDSLLDFDSNFKTTASAKKRPRTETTTVTNIDISPEKVKEDQEAKDRQKAKTRVDVRTVPPEIKHPNQLFWYIKKSKGRKGTQKLFPCRKCDKSEGEHRGVKDFDETKKNLVEYLDKDIEMEPVPLGNLVPYHGQRETDMKEGSVEYKWSPELLQQFRKQCKNSKKKDYDDDVGILEAELYLEKVMDTAVEKMKELEEREKSHDHIDFDELISKPPPSDYNSGKDDADSHGSAIVSQVEEGDDYGAASDDENTITKRIIGAKKGTLRVGDILQFYEPNATHGEGKDLKQGVIQKINARIRDHSDICLTMEGGFLLPKNHKVKRVKKIYNNKLKDCSIGWAYVKDYKLIGGILEGDIGTKQIGQELGKIIEKNNQESKQKLKDAGFGHFVDVYEKPRQE</sequence>
<dbReference type="Proteomes" id="UP001054902">
    <property type="component" value="Unassembled WGS sequence"/>
</dbReference>
<feature type="region of interest" description="Disordered" evidence="1">
    <location>
        <begin position="1"/>
        <end position="66"/>
    </location>
</feature>
<gene>
    <name evidence="2" type="ORF">CTEN210_05396</name>
</gene>
<feature type="region of interest" description="Disordered" evidence="1">
    <location>
        <begin position="202"/>
        <end position="237"/>
    </location>
</feature>
<organism evidence="2 3">
    <name type="scientific">Chaetoceros tenuissimus</name>
    <dbReference type="NCBI Taxonomy" id="426638"/>
    <lineage>
        <taxon>Eukaryota</taxon>
        <taxon>Sar</taxon>
        <taxon>Stramenopiles</taxon>
        <taxon>Ochrophyta</taxon>
        <taxon>Bacillariophyta</taxon>
        <taxon>Coscinodiscophyceae</taxon>
        <taxon>Chaetocerotophycidae</taxon>
        <taxon>Chaetocerotales</taxon>
        <taxon>Chaetocerotaceae</taxon>
        <taxon>Chaetoceros</taxon>
    </lineage>
</organism>
<name>A0AAD3H3E6_9STRA</name>
<proteinExistence type="predicted"/>
<dbReference type="AlphaFoldDB" id="A0AAD3H3E6"/>
<feature type="compositionally biased region" description="Basic and acidic residues" evidence="1">
    <location>
        <begin position="40"/>
        <end position="62"/>
    </location>
</feature>
<feature type="compositionally biased region" description="Basic and acidic residues" evidence="1">
    <location>
        <begin position="202"/>
        <end position="218"/>
    </location>
</feature>
<accession>A0AAD3H3E6</accession>
<evidence type="ECO:0000313" key="2">
    <source>
        <dbReference type="EMBL" id="GFH48920.1"/>
    </source>
</evidence>
<evidence type="ECO:0000313" key="3">
    <source>
        <dbReference type="Proteomes" id="UP001054902"/>
    </source>
</evidence>
<keyword evidence="3" id="KW-1185">Reference proteome</keyword>
<comment type="caution">
    <text evidence="2">The sequence shown here is derived from an EMBL/GenBank/DDBJ whole genome shotgun (WGS) entry which is preliminary data.</text>
</comment>
<reference evidence="2 3" key="1">
    <citation type="journal article" date="2021" name="Sci. Rep.">
        <title>The genome of the diatom Chaetoceros tenuissimus carries an ancient integrated fragment of an extant virus.</title>
        <authorList>
            <person name="Hongo Y."/>
            <person name="Kimura K."/>
            <person name="Takaki Y."/>
            <person name="Yoshida Y."/>
            <person name="Baba S."/>
            <person name="Kobayashi G."/>
            <person name="Nagasaki K."/>
            <person name="Hano T."/>
            <person name="Tomaru Y."/>
        </authorList>
    </citation>
    <scope>NUCLEOTIDE SEQUENCE [LARGE SCALE GENOMIC DNA]</scope>
    <source>
        <strain evidence="2 3">NIES-3715</strain>
    </source>
</reference>
<evidence type="ECO:0000256" key="1">
    <source>
        <dbReference type="SAM" id="MobiDB-lite"/>
    </source>
</evidence>
<protein>
    <submittedName>
        <fullName evidence="2">Uncharacterized protein</fullName>
    </submittedName>
</protein>